<dbReference type="AlphaFoldDB" id="A0A0W8FEY4"/>
<dbReference type="GO" id="GO:0010181">
    <property type="term" value="F:FMN binding"/>
    <property type="evidence" value="ECO:0007669"/>
    <property type="project" value="InterPro"/>
</dbReference>
<dbReference type="InterPro" id="IPR045761">
    <property type="entry name" value="ODP_dom"/>
</dbReference>
<dbReference type="GO" id="GO:0016491">
    <property type="term" value="F:oxidoreductase activity"/>
    <property type="evidence" value="ECO:0007669"/>
    <property type="project" value="InterPro"/>
</dbReference>
<dbReference type="SMART" id="SM00849">
    <property type="entry name" value="Lactamase_B"/>
    <property type="match status" value="1"/>
</dbReference>
<dbReference type="EMBL" id="LNQE01001350">
    <property type="protein sequence ID" value="KUG18883.1"/>
    <property type="molecule type" value="Genomic_DNA"/>
</dbReference>
<dbReference type="PANTHER" id="PTHR43717:SF1">
    <property type="entry name" value="ANAEROBIC NITRIC OXIDE REDUCTASE FLAVORUBREDOXIN"/>
    <property type="match status" value="1"/>
</dbReference>
<dbReference type="InterPro" id="IPR008254">
    <property type="entry name" value="Flavodoxin/NO_synth"/>
</dbReference>
<dbReference type="InterPro" id="IPR029039">
    <property type="entry name" value="Flavoprotein-like_sf"/>
</dbReference>
<dbReference type="GO" id="GO:0009055">
    <property type="term" value="F:electron transfer activity"/>
    <property type="evidence" value="ECO:0007669"/>
    <property type="project" value="InterPro"/>
</dbReference>
<dbReference type="InterPro" id="IPR016440">
    <property type="entry name" value="Rubredoxin-O_OxRdtase"/>
</dbReference>
<proteinExistence type="predicted"/>
<comment type="caution">
    <text evidence="2">The sequence shown here is derived from an EMBL/GenBank/DDBJ whole genome shotgun (WGS) entry which is preliminary data.</text>
</comment>
<dbReference type="SUPFAM" id="SSF56281">
    <property type="entry name" value="Metallo-hydrolase/oxidoreductase"/>
    <property type="match status" value="1"/>
</dbReference>
<organism evidence="2">
    <name type="scientific">hydrocarbon metagenome</name>
    <dbReference type="NCBI Taxonomy" id="938273"/>
    <lineage>
        <taxon>unclassified sequences</taxon>
        <taxon>metagenomes</taxon>
        <taxon>ecological metagenomes</taxon>
    </lineage>
</organism>
<evidence type="ECO:0000313" key="2">
    <source>
        <dbReference type="EMBL" id="KUG18883.1"/>
    </source>
</evidence>
<name>A0A0W8FEY4_9ZZZZ</name>
<evidence type="ECO:0000259" key="1">
    <source>
        <dbReference type="PROSITE" id="PS50902"/>
    </source>
</evidence>
<dbReference type="SUPFAM" id="SSF52218">
    <property type="entry name" value="Flavoproteins"/>
    <property type="match status" value="1"/>
</dbReference>
<feature type="domain" description="Flavodoxin-like" evidence="1">
    <location>
        <begin position="256"/>
        <end position="402"/>
    </location>
</feature>
<protein>
    <submittedName>
        <fullName evidence="2">Flavodoxin</fullName>
    </submittedName>
</protein>
<gene>
    <name evidence="2" type="ORF">ASZ90_011403</name>
</gene>
<dbReference type="Gene3D" id="3.60.15.10">
    <property type="entry name" value="Ribonuclease Z/Hydroxyacylglutathione hydrolase-like"/>
    <property type="match status" value="1"/>
</dbReference>
<dbReference type="GO" id="GO:0046872">
    <property type="term" value="F:metal ion binding"/>
    <property type="evidence" value="ECO:0007669"/>
    <property type="project" value="InterPro"/>
</dbReference>
<dbReference type="CDD" id="cd07709">
    <property type="entry name" value="flavodiiron_proteins_MBL-fold"/>
    <property type="match status" value="1"/>
</dbReference>
<accession>A0A0W8FEY4</accession>
<dbReference type="InterPro" id="IPR001279">
    <property type="entry name" value="Metallo-B-lactamas"/>
</dbReference>
<sequence>MYAKDMSAMTVREITDNIFAVGVIDWHRAVFDELIPLPDGTTYNAYVIRGAEKTALVDTSDPGKEEEFITNLMRLGIGSIDYVVVNHAEQDHSGALPLILELFPMATVLATPKGRELLTYLLQVPGERIRVVDDGETIPLGGKTLEFLHAPWVHWPDTMLTYVPEDRVLFSCDLFGAHYATSDLFVADERVLYEPAKRYYAEIMMPFRNSIKKHMERISGLDISFIAPSHGPVHADPSFILDAYRDWISDNVKNEVVVPYVSMHGSTEKMVDYLVEALMERGITVRPFNTGNADIGKLAMALVDAATIVIATPTVLFGPHPKIAYAAFLANILKPKARSATVIGSFGWGGKTVQDITGMVGNLKIDLIEPVYIRGLASGDDLRELDRVADEILRRHREYGIA</sequence>
<dbReference type="InterPro" id="IPR036866">
    <property type="entry name" value="RibonucZ/Hydroxyglut_hydro"/>
</dbReference>
<dbReference type="PIRSF" id="PIRSF005243">
    <property type="entry name" value="ROO"/>
    <property type="match status" value="1"/>
</dbReference>
<dbReference type="Pfam" id="PF19583">
    <property type="entry name" value="ODP"/>
    <property type="match status" value="1"/>
</dbReference>
<reference evidence="2" key="1">
    <citation type="journal article" date="2015" name="Proc. Natl. Acad. Sci. U.S.A.">
        <title>Networks of energetic and metabolic interactions define dynamics in microbial communities.</title>
        <authorList>
            <person name="Embree M."/>
            <person name="Liu J.K."/>
            <person name="Al-Bassam M.M."/>
            <person name="Zengler K."/>
        </authorList>
    </citation>
    <scope>NUCLEOTIDE SEQUENCE</scope>
</reference>
<dbReference type="PANTHER" id="PTHR43717">
    <property type="entry name" value="ANAEROBIC NITRIC OXIDE REDUCTASE FLAVORUBREDOXIN"/>
    <property type="match status" value="1"/>
</dbReference>
<dbReference type="Gene3D" id="3.40.50.360">
    <property type="match status" value="1"/>
</dbReference>
<dbReference type="PROSITE" id="PS50902">
    <property type="entry name" value="FLAVODOXIN_LIKE"/>
    <property type="match status" value="1"/>
</dbReference>